<keyword evidence="1" id="KW-0812">Transmembrane</keyword>
<name>A0A368KA51_9HYPH</name>
<feature type="transmembrane region" description="Helical" evidence="1">
    <location>
        <begin position="163"/>
        <end position="179"/>
    </location>
</feature>
<proteinExistence type="predicted"/>
<dbReference type="EMBL" id="QOZG01000001">
    <property type="protein sequence ID" value="RCS25383.1"/>
    <property type="molecule type" value="Genomic_DNA"/>
</dbReference>
<comment type="caution">
    <text evidence="2">The sequence shown here is derived from an EMBL/GenBank/DDBJ whole genome shotgun (WGS) entry which is preliminary data.</text>
</comment>
<reference evidence="2 3" key="1">
    <citation type="submission" date="2018-07" db="EMBL/GenBank/DDBJ databases">
        <title>The draft genome of Phyllobacterium salinisoli.</title>
        <authorList>
            <person name="Liu L."/>
            <person name="Li L."/>
            <person name="Zhang X."/>
            <person name="Liang L."/>
        </authorList>
    </citation>
    <scope>NUCLEOTIDE SEQUENCE [LARGE SCALE GENOMIC DNA]</scope>
    <source>
        <strain evidence="2 3">LLAN61</strain>
    </source>
</reference>
<dbReference type="RefSeq" id="WP_114438476.1">
    <property type="nucleotide sequence ID" value="NZ_QOZG01000001.1"/>
</dbReference>
<feature type="transmembrane region" description="Helical" evidence="1">
    <location>
        <begin position="257"/>
        <end position="280"/>
    </location>
</feature>
<evidence type="ECO:0000313" key="2">
    <source>
        <dbReference type="EMBL" id="RCS25383.1"/>
    </source>
</evidence>
<accession>A0A368KA51</accession>
<keyword evidence="3" id="KW-1185">Reference proteome</keyword>
<feature type="transmembrane region" description="Helical" evidence="1">
    <location>
        <begin position="68"/>
        <end position="90"/>
    </location>
</feature>
<dbReference type="OrthoDB" id="9153955at2"/>
<sequence length="495" mass="54241">MNIERTLSTTSSRRVLGMHPALLFVFCYFAFQAMFVAFISNGAGLDDAEQLANIGYLAWGYGGSQPPLYTWITNFAAALIGTSLLTLQIVKFGLLASMFASVYGGIRLLGLPRNVAAAGMLGLFLIPQIGWESQRALTHSVAGTTGCAWAFLAFAWHMRSRSALSAALFGLAMAAAFLGKFNASFFLLTLLVTSLTIADYRKVLLSRLSLVTIAVSALCLAPTGLWMLQHRDSVLARSSKFEIGATGSFLLDRMLGVFRLFEVSFLFSILAVAVAGIIFILHRNRRNPAPVAVTTGERFLLRLILIGFAVVFVGVCLTGATNVKDRWLQPVLFLLPASLAYLLHRYRLTDRSLFDFGIVSIVVALLVPPVLAINLIYGSRNDPPIGQLDYAQLFRQVHEQGNFSTVLADFPQIPGNFRLYDPSIRVVHPETPDAASRIVKPLLVLWFGGDKPPQKVMAILQAAHIQLPADKIASSELAYRTYPDTKLPVHYVIVD</sequence>
<keyword evidence="1" id="KW-0472">Membrane</keyword>
<organism evidence="2 3">
    <name type="scientific">Phyllobacterium salinisoli</name>
    <dbReference type="NCBI Taxonomy" id="1899321"/>
    <lineage>
        <taxon>Bacteria</taxon>
        <taxon>Pseudomonadati</taxon>
        <taxon>Pseudomonadota</taxon>
        <taxon>Alphaproteobacteria</taxon>
        <taxon>Hyphomicrobiales</taxon>
        <taxon>Phyllobacteriaceae</taxon>
        <taxon>Phyllobacterium</taxon>
    </lineage>
</organism>
<feature type="transmembrane region" description="Helical" evidence="1">
    <location>
        <begin position="208"/>
        <end position="228"/>
    </location>
</feature>
<dbReference type="GO" id="GO:0016740">
    <property type="term" value="F:transferase activity"/>
    <property type="evidence" value="ECO:0007669"/>
    <property type="project" value="UniProtKB-KW"/>
</dbReference>
<dbReference type="AlphaFoldDB" id="A0A368KA51"/>
<protein>
    <submittedName>
        <fullName evidence="2">Glycosyl transferase</fullName>
    </submittedName>
</protein>
<evidence type="ECO:0000313" key="3">
    <source>
        <dbReference type="Proteomes" id="UP000253420"/>
    </source>
</evidence>
<dbReference type="Proteomes" id="UP000253420">
    <property type="component" value="Unassembled WGS sequence"/>
</dbReference>
<keyword evidence="1" id="KW-1133">Transmembrane helix</keyword>
<feature type="transmembrane region" description="Helical" evidence="1">
    <location>
        <begin position="136"/>
        <end position="156"/>
    </location>
</feature>
<feature type="transmembrane region" description="Helical" evidence="1">
    <location>
        <begin position="300"/>
        <end position="321"/>
    </location>
</feature>
<feature type="transmembrane region" description="Helical" evidence="1">
    <location>
        <begin position="356"/>
        <end position="377"/>
    </location>
</feature>
<gene>
    <name evidence="2" type="ORF">DUT91_00795</name>
</gene>
<feature type="transmembrane region" description="Helical" evidence="1">
    <location>
        <begin position="327"/>
        <end position="344"/>
    </location>
</feature>
<keyword evidence="2" id="KW-0808">Transferase</keyword>
<evidence type="ECO:0000256" key="1">
    <source>
        <dbReference type="SAM" id="Phobius"/>
    </source>
</evidence>
<feature type="transmembrane region" description="Helical" evidence="1">
    <location>
        <begin position="21"/>
        <end position="39"/>
    </location>
</feature>